<dbReference type="Proteomes" id="UP000005466">
    <property type="component" value="Unassembled WGS sequence"/>
</dbReference>
<sequence>ENIRLLQTFPRLESFGIQVAIYAMVIWLKLKIVNSCCNCISS</sequence>
<evidence type="ECO:0000313" key="1">
    <source>
        <dbReference type="EMBL" id="EGH19040.1"/>
    </source>
</evidence>
<gene>
    <name evidence="1" type="ORF">Pgy4_39360</name>
</gene>
<proteinExistence type="predicted"/>
<dbReference type="HOGENOM" id="CLU_3262559_0_0_6"/>
<comment type="caution">
    <text evidence="1">The sequence shown here is derived from an EMBL/GenBank/DDBJ whole genome shotgun (WGS) entry which is preliminary data.</text>
</comment>
<dbReference type="AlphaFoldDB" id="F3CIE8"/>
<organism evidence="1 2">
    <name type="scientific">Pseudomonas savastanoi pv. glycinea str. race 4</name>
    <dbReference type="NCBI Taxonomy" id="875330"/>
    <lineage>
        <taxon>Bacteria</taxon>
        <taxon>Pseudomonadati</taxon>
        <taxon>Pseudomonadota</taxon>
        <taxon>Gammaproteobacteria</taxon>
        <taxon>Pseudomonadales</taxon>
        <taxon>Pseudomonadaceae</taxon>
        <taxon>Pseudomonas</taxon>
    </lineage>
</organism>
<evidence type="ECO:0000313" key="2">
    <source>
        <dbReference type="Proteomes" id="UP000005466"/>
    </source>
</evidence>
<dbReference type="EMBL" id="ADWY01003517">
    <property type="protein sequence ID" value="EGH19040.1"/>
    <property type="molecule type" value="Genomic_DNA"/>
</dbReference>
<name>F3CIE8_PSESG</name>
<feature type="non-terminal residue" evidence="1">
    <location>
        <position position="1"/>
    </location>
</feature>
<reference evidence="1 2" key="1">
    <citation type="journal article" date="2011" name="PLoS Pathog.">
        <title>Dynamic evolution of pathogenicity revealed by sequencing and comparative genomics of 19 Pseudomonas syringae isolates.</title>
        <authorList>
            <person name="Baltrus D.A."/>
            <person name="Nishimura M.T."/>
            <person name="Romanchuk A."/>
            <person name="Chang J.H."/>
            <person name="Mukhtar M.S."/>
            <person name="Cherkis K."/>
            <person name="Roach J."/>
            <person name="Grant S.R."/>
            <person name="Jones C.D."/>
            <person name="Dangl J.L."/>
        </authorList>
    </citation>
    <scope>NUCLEOTIDE SEQUENCE [LARGE SCALE GENOMIC DNA]</scope>
    <source>
        <strain evidence="2">race 4</strain>
    </source>
</reference>
<accession>F3CIE8</accession>
<feature type="non-terminal residue" evidence="1">
    <location>
        <position position="42"/>
    </location>
</feature>
<protein>
    <submittedName>
        <fullName evidence="1">Uncharacterized protein</fullName>
    </submittedName>
</protein>